<dbReference type="EMBL" id="JAJEQR010000015">
    <property type="protein sequence ID" value="MCC2230729.1"/>
    <property type="molecule type" value="Genomic_DNA"/>
</dbReference>
<protein>
    <submittedName>
        <fullName evidence="1">DUF1292 domain-containing protein</fullName>
    </submittedName>
</protein>
<organism evidence="1 2">
    <name type="scientific">Hominifimenecus microfluidus</name>
    <dbReference type="NCBI Taxonomy" id="2885348"/>
    <lineage>
        <taxon>Bacteria</taxon>
        <taxon>Bacillati</taxon>
        <taxon>Bacillota</taxon>
        <taxon>Clostridia</taxon>
        <taxon>Lachnospirales</taxon>
        <taxon>Lachnospiraceae</taxon>
        <taxon>Hominifimenecus</taxon>
    </lineage>
</organism>
<dbReference type="Pfam" id="PF06949">
    <property type="entry name" value="DUF1292"/>
    <property type="match status" value="1"/>
</dbReference>
<dbReference type="AlphaFoldDB" id="A0AAE3E9L8"/>
<evidence type="ECO:0000313" key="1">
    <source>
        <dbReference type="EMBL" id="MCC2230729.1"/>
    </source>
</evidence>
<sequence>MSQMIPEELEEFVTITIPQEDGTEQEFAIVDSFNADGSHYIVVSRVEGDLVYDDEAYIYRAKETETDVDVEPINDEEEYKKVIEAYEATFENN</sequence>
<dbReference type="InterPro" id="IPR009711">
    <property type="entry name" value="UPF0473"/>
</dbReference>
<gene>
    <name evidence="1" type="ORF">LKD81_06900</name>
</gene>
<keyword evidence="2" id="KW-1185">Reference proteome</keyword>
<name>A0AAE3E9L8_9FIRM</name>
<dbReference type="Proteomes" id="UP001198182">
    <property type="component" value="Unassembled WGS sequence"/>
</dbReference>
<accession>A0AAE3E9L8</accession>
<proteinExistence type="predicted"/>
<reference evidence="1" key="1">
    <citation type="submission" date="2021-10" db="EMBL/GenBank/DDBJ databases">
        <title>Anaerobic single-cell dispensing facilitates the cultivation of human gut bacteria.</title>
        <authorList>
            <person name="Afrizal A."/>
        </authorList>
    </citation>
    <scope>NUCLEOTIDE SEQUENCE</scope>
    <source>
        <strain evidence="1">CLA-AA-H215</strain>
    </source>
</reference>
<dbReference type="RefSeq" id="WP_308453365.1">
    <property type="nucleotide sequence ID" value="NZ_JAJEQR010000015.1"/>
</dbReference>
<evidence type="ECO:0000313" key="2">
    <source>
        <dbReference type="Proteomes" id="UP001198182"/>
    </source>
</evidence>
<comment type="caution">
    <text evidence="1">The sequence shown here is derived from an EMBL/GenBank/DDBJ whole genome shotgun (WGS) entry which is preliminary data.</text>
</comment>